<evidence type="ECO:0000256" key="2">
    <source>
        <dbReference type="ARBA" id="ARBA00022737"/>
    </source>
</evidence>
<evidence type="ECO:0000256" key="3">
    <source>
        <dbReference type="SAM" id="MobiDB-lite"/>
    </source>
</evidence>
<dbReference type="OrthoDB" id="10250458at2759"/>
<dbReference type="Proteomes" id="UP000054007">
    <property type="component" value="Unassembled WGS sequence"/>
</dbReference>
<feature type="region of interest" description="Disordered" evidence="3">
    <location>
        <begin position="219"/>
        <end position="242"/>
    </location>
</feature>
<dbReference type="STRING" id="1314674.A0A0D7BV61"/>
<dbReference type="GO" id="GO:0000774">
    <property type="term" value="F:adenyl-nucleotide exchange factor activity"/>
    <property type="evidence" value="ECO:0007669"/>
    <property type="project" value="TreeGrafter"/>
</dbReference>
<reference evidence="5 6" key="1">
    <citation type="journal article" date="2015" name="Fungal Genet. Biol.">
        <title>Evolution of novel wood decay mechanisms in Agaricales revealed by the genome sequences of Fistulina hepatica and Cylindrobasidium torrendii.</title>
        <authorList>
            <person name="Floudas D."/>
            <person name="Held B.W."/>
            <person name="Riley R."/>
            <person name="Nagy L.G."/>
            <person name="Koehler G."/>
            <person name="Ransdell A.S."/>
            <person name="Younus H."/>
            <person name="Chow J."/>
            <person name="Chiniquy J."/>
            <person name="Lipzen A."/>
            <person name="Tritt A."/>
            <person name="Sun H."/>
            <person name="Haridas S."/>
            <person name="LaButti K."/>
            <person name="Ohm R.A."/>
            <person name="Kues U."/>
            <person name="Blanchette R.A."/>
            <person name="Grigoriev I.V."/>
            <person name="Minto R.E."/>
            <person name="Hibbett D.S."/>
        </authorList>
    </citation>
    <scope>NUCLEOTIDE SEQUENCE [LARGE SCALE GENOMIC DNA]</scope>
    <source>
        <strain evidence="5 6">FP15055 ss-10</strain>
    </source>
</reference>
<dbReference type="GO" id="GO:0005783">
    <property type="term" value="C:endoplasmic reticulum"/>
    <property type="evidence" value="ECO:0007669"/>
    <property type="project" value="TreeGrafter"/>
</dbReference>
<dbReference type="Gene3D" id="1.25.10.10">
    <property type="entry name" value="Leucine-rich Repeat Variant"/>
    <property type="match status" value="1"/>
</dbReference>
<dbReference type="AlphaFoldDB" id="A0A0D7BV61"/>
<dbReference type="PANTHER" id="PTHR19316:SF18">
    <property type="entry name" value="HSP70-BINDING PROTEIN 1"/>
    <property type="match status" value="1"/>
</dbReference>
<dbReference type="Pfam" id="PF08609">
    <property type="entry name" value="Fes1"/>
    <property type="match status" value="1"/>
</dbReference>
<name>A0A0D7BV61_9AGAR</name>
<gene>
    <name evidence="5" type="ORF">CYLTODRAFT_340794</name>
</gene>
<feature type="domain" description="Nucleotide exchange factor Fes1" evidence="4">
    <location>
        <begin position="3"/>
        <end position="81"/>
    </location>
</feature>
<accession>A0A0D7BV61</accession>
<dbReference type="InterPro" id="IPR011989">
    <property type="entry name" value="ARM-like"/>
</dbReference>
<keyword evidence="2" id="KW-0677">Repeat</keyword>
<keyword evidence="6" id="KW-1185">Reference proteome</keyword>
<proteinExistence type="inferred from homology"/>
<dbReference type="InterPro" id="IPR013918">
    <property type="entry name" value="Nucleotide_exch_fac_Fes1"/>
</dbReference>
<feature type="compositionally biased region" description="Low complexity" evidence="3">
    <location>
        <begin position="233"/>
        <end position="242"/>
    </location>
</feature>
<evidence type="ECO:0000256" key="1">
    <source>
        <dbReference type="ARBA" id="ARBA00011045"/>
    </source>
</evidence>
<organism evidence="5 6">
    <name type="scientific">Cylindrobasidium torrendii FP15055 ss-10</name>
    <dbReference type="NCBI Taxonomy" id="1314674"/>
    <lineage>
        <taxon>Eukaryota</taxon>
        <taxon>Fungi</taxon>
        <taxon>Dikarya</taxon>
        <taxon>Basidiomycota</taxon>
        <taxon>Agaricomycotina</taxon>
        <taxon>Agaricomycetes</taxon>
        <taxon>Agaricomycetidae</taxon>
        <taxon>Agaricales</taxon>
        <taxon>Marasmiineae</taxon>
        <taxon>Physalacriaceae</taxon>
        <taxon>Cylindrobasidium</taxon>
    </lineage>
</organism>
<dbReference type="PANTHER" id="PTHR19316">
    <property type="entry name" value="PROTEIN FOLDING REGULATOR"/>
    <property type="match status" value="1"/>
</dbReference>
<dbReference type="InterPro" id="IPR050693">
    <property type="entry name" value="Hsp70_NEF-Inhibitors"/>
</dbReference>
<evidence type="ECO:0000259" key="4">
    <source>
        <dbReference type="Pfam" id="PF08609"/>
    </source>
</evidence>
<dbReference type="InterPro" id="IPR016024">
    <property type="entry name" value="ARM-type_fold"/>
</dbReference>
<dbReference type="EMBL" id="KN880432">
    <property type="protein sequence ID" value="KIY74069.1"/>
    <property type="molecule type" value="Genomic_DNA"/>
</dbReference>
<sequence>MSQSLLRWAVENTDVNAPPVPIERKDLDPAIIDAILGKSDAEQMKEDMAVATDVHRSEDERMDALDHMEMLIENIDNANDLDKLQMWQPLHALLSSENSTDDIKMQALWVIGTALQNNPSAQQAYSKHNPLKTLIDFIDSSISKSTQIRSKALYTLSGLLKHNSPAVKEMGDVDGWSKLRNALQDPDITVRRKTAFLLAALLSPTEGFVAPADGILGGQNQPVHSNSHAANISDPSRTDTSTSTVNAMTEHNILSTVVDGLIKPLPYGEDGDVEEPDADLEEKLVSILKTYTVNCNVSLDAEFKDSIRQWLAKEKPRNEENWGMSVGELDEFEKKLL</sequence>
<protein>
    <submittedName>
        <fullName evidence="5">Fes1-domain-containing protein</fullName>
    </submittedName>
</protein>
<evidence type="ECO:0000313" key="6">
    <source>
        <dbReference type="Proteomes" id="UP000054007"/>
    </source>
</evidence>
<comment type="similarity">
    <text evidence="1">Belongs to the FES1 family.</text>
</comment>
<feature type="compositionally biased region" description="Polar residues" evidence="3">
    <location>
        <begin position="219"/>
        <end position="230"/>
    </location>
</feature>
<dbReference type="SUPFAM" id="SSF48371">
    <property type="entry name" value="ARM repeat"/>
    <property type="match status" value="1"/>
</dbReference>
<evidence type="ECO:0000313" key="5">
    <source>
        <dbReference type="EMBL" id="KIY74069.1"/>
    </source>
</evidence>